<dbReference type="GO" id="GO:0016491">
    <property type="term" value="F:oxidoreductase activity"/>
    <property type="evidence" value="ECO:0007669"/>
    <property type="project" value="UniProtKB-KW"/>
</dbReference>
<dbReference type="Pfam" id="PF00106">
    <property type="entry name" value="adh_short"/>
    <property type="match status" value="1"/>
</dbReference>
<evidence type="ECO:0000313" key="3">
    <source>
        <dbReference type="Proteomes" id="UP001285636"/>
    </source>
</evidence>
<protein>
    <submittedName>
        <fullName evidence="2">SDR family NAD(P)-dependent oxidoreductase</fullName>
    </submittedName>
</protein>
<dbReference type="RefSeq" id="WP_323466381.1">
    <property type="nucleotide sequence ID" value="NZ_CP144224.1"/>
</dbReference>
<evidence type="ECO:0000313" key="2">
    <source>
        <dbReference type="EMBL" id="MDV2884961.1"/>
    </source>
</evidence>
<keyword evidence="1" id="KW-0560">Oxidoreductase</keyword>
<dbReference type="InterPro" id="IPR002347">
    <property type="entry name" value="SDR_fam"/>
</dbReference>
<dbReference type="EMBL" id="JAWJAY010000001">
    <property type="protein sequence ID" value="MDV2884961.1"/>
    <property type="molecule type" value="Genomic_DNA"/>
</dbReference>
<sequence>MSKVVIITGANSGIGRAAAYKFAELGCEVVMACRDKERSKQVQEEIIQTTNNRHIHLMQVDMSSVNSIKEFYKEYKARFNKLDILIHNAAYINHGSPHRLNSDNIELTFSTNVVGPFYMSEILRDVLKRGEKPVILNTSSNIVKHFFDPKKHIHFEHLKGEWSAREPFSVYKQYCESKMALVMLTFYLAEKYKEDGIRVNALQINGARMSRETLDKFTLKWRLAARAQNVFFPPPEKMAKCYVDICTSSRFKDVTGSLMNDKLETMVRADEEPSVLKQVKQLTGSQFYPYYADNPEERKKLIDFCESIMTPYQQDVSTL</sequence>
<dbReference type="Proteomes" id="UP001285636">
    <property type="component" value="Unassembled WGS sequence"/>
</dbReference>
<dbReference type="PANTHER" id="PTHR43157:SF31">
    <property type="entry name" value="PHOSPHATIDYLINOSITOL-GLYCAN BIOSYNTHESIS CLASS F PROTEIN"/>
    <property type="match status" value="1"/>
</dbReference>
<dbReference type="InterPro" id="IPR036291">
    <property type="entry name" value="NAD(P)-bd_dom_sf"/>
</dbReference>
<reference evidence="2" key="1">
    <citation type="submission" date="2023-10" db="EMBL/GenBank/DDBJ databases">
        <title>Screening of Alkalihalophilus pseudofirmusBZ-TG-HK211 and Its Alleviation of Salt Stress on Rapeseed Growth.</title>
        <authorList>
            <person name="Zhao B."/>
            <person name="Guo T."/>
        </authorList>
    </citation>
    <scope>NUCLEOTIDE SEQUENCE</scope>
    <source>
        <strain evidence="2">BZ-TG-HK211</strain>
    </source>
</reference>
<dbReference type="PRINTS" id="PR00081">
    <property type="entry name" value="GDHRDH"/>
</dbReference>
<accession>A0AAJ2NL34</accession>
<organism evidence="2 3">
    <name type="scientific">Alkalihalophilus pseudofirmus</name>
    <name type="common">Bacillus pseudofirmus</name>
    <dbReference type="NCBI Taxonomy" id="79885"/>
    <lineage>
        <taxon>Bacteria</taxon>
        <taxon>Bacillati</taxon>
        <taxon>Bacillota</taxon>
        <taxon>Bacilli</taxon>
        <taxon>Bacillales</taxon>
        <taxon>Bacillaceae</taxon>
        <taxon>Alkalihalophilus</taxon>
    </lineage>
</organism>
<name>A0AAJ2NL34_ALKPS</name>
<evidence type="ECO:0000256" key="1">
    <source>
        <dbReference type="ARBA" id="ARBA00023002"/>
    </source>
</evidence>
<dbReference type="SUPFAM" id="SSF51735">
    <property type="entry name" value="NAD(P)-binding Rossmann-fold domains"/>
    <property type="match status" value="1"/>
</dbReference>
<comment type="caution">
    <text evidence="2">The sequence shown here is derived from an EMBL/GenBank/DDBJ whole genome shotgun (WGS) entry which is preliminary data.</text>
</comment>
<dbReference type="AlphaFoldDB" id="A0AAJ2NL34"/>
<proteinExistence type="predicted"/>
<dbReference type="PANTHER" id="PTHR43157">
    <property type="entry name" value="PHOSPHATIDYLINOSITOL-GLYCAN BIOSYNTHESIS CLASS F PROTEIN-RELATED"/>
    <property type="match status" value="1"/>
</dbReference>
<dbReference type="Gene3D" id="3.40.50.720">
    <property type="entry name" value="NAD(P)-binding Rossmann-like Domain"/>
    <property type="match status" value="1"/>
</dbReference>
<gene>
    <name evidence="2" type="ORF">RYX45_07200</name>
</gene>